<evidence type="ECO:0000313" key="1">
    <source>
        <dbReference type="EMBL" id="KAJ3551233.1"/>
    </source>
</evidence>
<protein>
    <submittedName>
        <fullName evidence="1">Uncharacterized protein</fullName>
    </submittedName>
</protein>
<dbReference type="Proteomes" id="UP001148662">
    <property type="component" value="Unassembled WGS sequence"/>
</dbReference>
<reference evidence="1" key="1">
    <citation type="submission" date="2022-07" db="EMBL/GenBank/DDBJ databases">
        <title>Genome Sequence of Phlebia brevispora.</title>
        <authorList>
            <person name="Buettner E."/>
        </authorList>
    </citation>
    <scope>NUCLEOTIDE SEQUENCE</scope>
    <source>
        <strain evidence="1">MPL23</strain>
    </source>
</reference>
<sequence length="714" mass="80372">MEFLQLNDLKEEAEGQMSIETQASDGANLQTHTAGFYAAFPGGSPSVSQAFLHPTSSYGNVPYADYALCMNLYRRLYDAPSPLDRPLLQQCSVYPSTTATAVDVDPAFFPCGTSGTIYPPQTSLGAGQLSQSGVASWLTLPIRQTTADADEVDQTYLALEKDYTTLHSTPDIMRLPRPILIELFMYCAADVPERYPYRWLRLTQVCRSWRNAAFSCPQLWTTVVPTCREAVALLLRLSQDLPLTLKFGGMTIHDDPELVELYKIILADLPRIRDASILVSAQVSRLLGTLNTPLKAHTLETLRISFTNETKVVPALVDMVLPRLKSLTMWNATDDTLDPFIHSTLTSLELNRCSVPLDRLIDMLTNLPGLRELRLQDMAKDSFPSGPPFHSLPEPSQVAFFPHLTYLLLLEHGDGVCSAHLLNHISIPDETELHFCTRRACHPRVARNLVFPSIKAKLHTASKRKIPMRPQSIYISTPFYIRLWLNEQSLEDLDWHESQKSYKMTIDQAIEDYPWVVGQMLSEFMNGIDLTDVRTMHVDAPPFPRSIWTRTFAAMTELEELTLSGASMNRAFAKGSVLSAGRRIPADAQFQCIFPALKVLKLFEVKMKRQRNRQDSYDRLEYLIDMLAWRMVMCGRPLQRLILEKPINLSSEDHGRLVDHEGLEQVVVIPVEAIDDRYSTGDKDEKAFLESDGSDAFDSGSEEGWSSGSDSDDN</sequence>
<proteinExistence type="predicted"/>
<gene>
    <name evidence="1" type="ORF">NM688_g4822</name>
</gene>
<organism evidence="1 2">
    <name type="scientific">Phlebia brevispora</name>
    <dbReference type="NCBI Taxonomy" id="194682"/>
    <lineage>
        <taxon>Eukaryota</taxon>
        <taxon>Fungi</taxon>
        <taxon>Dikarya</taxon>
        <taxon>Basidiomycota</taxon>
        <taxon>Agaricomycotina</taxon>
        <taxon>Agaricomycetes</taxon>
        <taxon>Polyporales</taxon>
        <taxon>Meruliaceae</taxon>
        <taxon>Phlebia</taxon>
    </lineage>
</organism>
<name>A0ACC1T1S9_9APHY</name>
<keyword evidence="2" id="KW-1185">Reference proteome</keyword>
<comment type="caution">
    <text evidence="1">The sequence shown here is derived from an EMBL/GenBank/DDBJ whole genome shotgun (WGS) entry which is preliminary data.</text>
</comment>
<evidence type="ECO:0000313" key="2">
    <source>
        <dbReference type="Proteomes" id="UP001148662"/>
    </source>
</evidence>
<dbReference type="EMBL" id="JANHOG010000833">
    <property type="protein sequence ID" value="KAJ3551233.1"/>
    <property type="molecule type" value="Genomic_DNA"/>
</dbReference>
<accession>A0ACC1T1S9</accession>